<name>A0ABW3HWA3_9BACL</name>
<dbReference type="InterPro" id="IPR027417">
    <property type="entry name" value="P-loop_NTPase"/>
</dbReference>
<dbReference type="Gene3D" id="1.20.1560.10">
    <property type="entry name" value="ABC transporter type 1, transmembrane domain"/>
    <property type="match status" value="1"/>
</dbReference>
<dbReference type="SMART" id="SM00382">
    <property type="entry name" value="AAA"/>
    <property type="match status" value="1"/>
</dbReference>
<dbReference type="InterPro" id="IPR011527">
    <property type="entry name" value="ABC1_TM_dom"/>
</dbReference>
<keyword evidence="4 10" id="KW-0067">ATP-binding</keyword>
<comment type="subcellular location">
    <subcellularLocation>
        <location evidence="1">Cell membrane</location>
        <topology evidence="1">Multi-pass membrane protein</topology>
    </subcellularLocation>
</comment>
<dbReference type="EMBL" id="JBHTJZ010000064">
    <property type="protein sequence ID" value="MFD0961714.1"/>
    <property type="molecule type" value="Genomic_DNA"/>
</dbReference>
<keyword evidence="11" id="KW-1185">Reference proteome</keyword>
<dbReference type="PANTHER" id="PTHR43394">
    <property type="entry name" value="ATP-DEPENDENT PERMEASE MDL1, MITOCHONDRIAL"/>
    <property type="match status" value="1"/>
</dbReference>
<dbReference type="SUPFAM" id="SSF90123">
    <property type="entry name" value="ABC transporter transmembrane region"/>
    <property type="match status" value="1"/>
</dbReference>
<evidence type="ECO:0000256" key="7">
    <source>
        <dbReference type="SAM" id="Phobius"/>
    </source>
</evidence>
<dbReference type="RefSeq" id="WP_377567552.1">
    <property type="nucleotide sequence ID" value="NZ_JBHTJZ010000064.1"/>
</dbReference>
<dbReference type="Proteomes" id="UP001596989">
    <property type="component" value="Unassembled WGS sequence"/>
</dbReference>
<dbReference type="GO" id="GO:0005524">
    <property type="term" value="F:ATP binding"/>
    <property type="evidence" value="ECO:0007669"/>
    <property type="project" value="UniProtKB-KW"/>
</dbReference>
<reference evidence="11" key="1">
    <citation type="journal article" date="2019" name="Int. J. Syst. Evol. Microbiol.">
        <title>The Global Catalogue of Microorganisms (GCM) 10K type strain sequencing project: providing services to taxonomists for standard genome sequencing and annotation.</title>
        <authorList>
            <consortium name="The Broad Institute Genomics Platform"/>
            <consortium name="The Broad Institute Genome Sequencing Center for Infectious Disease"/>
            <person name="Wu L."/>
            <person name="Ma J."/>
        </authorList>
    </citation>
    <scope>NUCLEOTIDE SEQUENCE [LARGE SCALE GENOMIC DNA]</scope>
    <source>
        <strain evidence="11">CCUG 59129</strain>
    </source>
</reference>
<feature type="transmembrane region" description="Helical" evidence="7">
    <location>
        <begin position="276"/>
        <end position="297"/>
    </location>
</feature>
<dbReference type="InterPro" id="IPR017871">
    <property type="entry name" value="ABC_transporter-like_CS"/>
</dbReference>
<dbReference type="InterPro" id="IPR036640">
    <property type="entry name" value="ABC1_TM_sf"/>
</dbReference>
<keyword evidence="2 7" id="KW-0812">Transmembrane</keyword>
<dbReference type="InterPro" id="IPR003439">
    <property type="entry name" value="ABC_transporter-like_ATP-bd"/>
</dbReference>
<dbReference type="PROSITE" id="PS50893">
    <property type="entry name" value="ABC_TRANSPORTER_2"/>
    <property type="match status" value="1"/>
</dbReference>
<organism evidence="10 11">
    <name type="scientific">Paenibacillus chungangensis</name>
    <dbReference type="NCBI Taxonomy" id="696535"/>
    <lineage>
        <taxon>Bacteria</taxon>
        <taxon>Bacillati</taxon>
        <taxon>Bacillota</taxon>
        <taxon>Bacilli</taxon>
        <taxon>Bacillales</taxon>
        <taxon>Paenibacillaceae</taxon>
        <taxon>Paenibacillus</taxon>
    </lineage>
</organism>
<dbReference type="PROSITE" id="PS00211">
    <property type="entry name" value="ABC_TRANSPORTER_1"/>
    <property type="match status" value="1"/>
</dbReference>
<dbReference type="Pfam" id="PF00664">
    <property type="entry name" value="ABC_membrane"/>
    <property type="match status" value="1"/>
</dbReference>
<dbReference type="SUPFAM" id="SSF52540">
    <property type="entry name" value="P-loop containing nucleoside triphosphate hydrolases"/>
    <property type="match status" value="1"/>
</dbReference>
<accession>A0ABW3HWA3</accession>
<keyword evidence="3" id="KW-0547">Nucleotide-binding</keyword>
<feature type="domain" description="ABC transmembrane type-1" evidence="9">
    <location>
        <begin position="16"/>
        <end position="299"/>
    </location>
</feature>
<dbReference type="InterPro" id="IPR039421">
    <property type="entry name" value="Type_1_exporter"/>
</dbReference>
<evidence type="ECO:0000256" key="1">
    <source>
        <dbReference type="ARBA" id="ARBA00004651"/>
    </source>
</evidence>
<dbReference type="CDD" id="cd18548">
    <property type="entry name" value="ABC_6TM_Tm287_like"/>
    <property type="match status" value="1"/>
</dbReference>
<dbReference type="Pfam" id="PF00005">
    <property type="entry name" value="ABC_tran"/>
    <property type="match status" value="1"/>
</dbReference>
<feature type="transmembrane region" description="Helical" evidence="7">
    <location>
        <begin position="133"/>
        <end position="151"/>
    </location>
</feature>
<feature type="transmembrane region" description="Helical" evidence="7">
    <location>
        <begin position="52"/>
        <end position="78"/>
    </location>
</feature>
<dbReference type="Gene3D" id="3.40.50.300">
    <property type="entry name" value="P-loop containing nucleotide triphosphate hydrolases"/>
    <property type="match status" value="1"/>
</dbReference>
<sequence length="577" mass="63973">MRTVFSNLKPFRFAVVVALILMFTELIAELLQPYIIAKIIDDGIRQDRLDVVYMWGGVLLGISIVAFGFGIISSFFAAHVSQSFGFRMREQLYEKVQRFSFTEFGRFSESSLITRLTNDVMQLQNTVFMGLRIMLRAPLLVIGSVVMVFLVDAKLALYFAGAIPILAIFLGWVMKRGERLFRAVQQQLDQVNNVLQQNLIGMRLVRVFVREKHEGDRFSEASKGLMERMVAALILTELTMPVILLVMNASVIAVLWFGRMELDQNGTVTVGEIVAIANYATRTTGVLSLMAMIVVNFSRALASARRVEEVAMTGSVHEDKGDDQLARKVRAGDVEFKEVTFQYPDTEAPVLEGVSFRAEAGKMVAIMGATGAGKSTLLSLIPRLYDIEDGQVMIDGYDAQQLNLNRLRRSIGYVPQEIMLFTGTVADNIRWGKEEATLEEVMDAARLAQIHDTIQSLPQGYDTVVGQKGVNLSGGQKQRLTIARALVRKPVILLLDDCTSALDVHTEAALLAALKERKCTIFLITQKISATRASDSVLLLDDGKLLAVGTHEELVESSGLYRSICESQERKAGMSHA</sequence>
<evidence type="ECO:0000259" key="9">
    <source>
        <dbReference type="PROSITE" id="PS50929"/>
    </source>
</evidence>
<dbReference type="PROSITE" id="PS50929">
    <property type="entry name" value="ABC_TM1F"/>
    <property type="match status" value="1"/>
</dbReference>
<feature type="transmembrane region" description="Helical" evidence="7">
    <location>
        <begin position="157"/>
        <end position="174"/>
    </location>
</feature>
<comment type="caution">
    <text evidence="10">The sequence shown here is derived from an EMBL/GenBank/DDBJ whole genome shotgun (WGS) entry which is preliminary data.</text>
</comment>
<evidence type="ECO:0000256" key="5">
    <source>
        <dbReference type="ARBA" id="ARBA00022989"/>
    </source>
</evidence>
<evidence type="ECO:0000259" key="8">
    <source>
        <dbReference type="PROSITE" id="PS50893"/>
    </source>
</evidence>
<evidence type="ECO:0000256" key="2">
    <source>
        <dbReference type="ARBA" id="ARBA00022692"/>
    </source>
</evidence>
<evidence type="ECO:0000313" key="11">
    <source>
        <dbReference type="Proteomes" id="UP001596989"/>
    </source>
</evidence>
<gene>
    <name evidence="10" type="ORF">ACFQ2I_20420</name>
</gene>
<evidence type="ECO:0000313" key="10">
    <source>
        <dbReference type="EMBL" id="MFD0961714.1"/>
    </source>
</evidence>
<protein>
    <submittedName>
        <fullName evidence="10">ABC transporter ATP-binding protein</fullName>
    </submittedName>
</protein>
<keyword evidence="5 7" id="KW-1133">Transmembrane helix</keyword>
<dbReference type="InterPro" id="IPR003593">
    <property type="entry name" value="AAA+_ATPase"/>
</dbReference>
<feature type="domain" description="ABC transporter" evidence="8">
    <location>
        <begin position="334"/>
        <end position="567"/>
    </location>
</feature>
<evidence type="ECO:0000256" key="4">
    <source>
        <dbReference type="ARBA" id="ARBA00022840"/>
    </source>
</evidence>
<evidence type="ECO:0000256" key="3">
    <source>
        <dbReference type="ARBA" id="ARBA00022741"/>
    </source>
</evidence>
<dbReference type="PANTHER" id="PTHR43394:SF1">
    <property type="entry name" value="ATP-BINDING CASSETTE SUB-FAMILY B MEMBER 10, MITOCHONDRIAL"/>
    <property type="match status" value="1"/>
</dbReference>
<feature type="transmembrane region" description="Helical" evidence="7">
    <location>
        <begin position="230"/>
        <end position="256"/>
    </location>
</feature>
<proteinExistence type="predicted"/>
<keyword evidence="6 7" id="KW-0472">Membrane</keyword>
<evidence type="ECO:0000256" key="6">
    <source>
        <dbReference type="ARBA" id="ARBA00023136"/>
    </source>
</evidence>